<evidence type="ECO:0000259" key="4">
    <source>
        <dbReference type="PROSITE" id="PS50115"/>
    </source>
</evidence>
<dbReference type="GO" id="GO:0045944">
    <property type="term" value="P:positive regulation of transcription by RNA polymerase II"/>
    <property type="evidence" value="ECO:0007669"/>
    <property type="project" value="EnsemblFungi"/>
</dbReference>
<dbReference type="FunCoup" id="G3AJN9">
    <property type="interactions" value="106"/>
</dbReference>
<feature type="compositionally biased region" description="Polar residues" evidence="2">
    <location>
        <begin position="370"/>
        <end position="383"/>
    </location>
</feature>
<keyword evidence="1" id="KW-0863">Zinc-finger</keyword>
<dbReference type="HOGENOM" id="CLU_031494_1_0_1"/>
<dbReference type="InterPro" id="IPR038508">
    <property type="entry name" value="ArfGAP_dom_sf"/>
</dbReference>
<dbReference type="Pfam" id="PF01412">
    <property type="entry name" value="ArfGap"/>
    <property type="match status" value="1"/>
</dbReference>
<dbReference type="GO" id="GO:0006897">
    <property type="term" value="P:endocytosis"/>
    <property type="evidence" value="ECO:0007669"/>
    <property type="project" value="EnsemblFungi"/>
</dbReference>
<dbReference type="GO" id="GO:0030479">
    <property type="term" value="C:actin cortical patch"/>
    <property type="evidence" value="ECO:0007669"/>
    <property type="project" value="EnsemblFungi"/>
</dbReference>
<feature type="region of interest" description="Disordered" evidence="2">
    <location>
        <begin position="360"/>
        <end position="436"/>
    </location>
</feature>
<name>G3AJN9_SPAPN</name>
<dbReference type="InterPro" id="IPR037278">
    <property type="entry name" value="ARFGAP/RecO"/>
</dbReference>
<keyword evidence="6" id="KW-1185">Reference proteome</keyword>
<reference evidence="5 6" key="1">
    <citation type="journal article" date="2011" name="Proc. Natl. Acad. Sci. U.S.A.">
        <title>Comparative genomics of xylose-fermenting fungi for enhanced biofuel production.</title>
        <authorList>
            <person name="Wohlbach D.J."/>
            <person name="Kuo A."/>
            <person name="Sato T.K."/>
            <person name="Potts K.M."/>
            <person name="Salamov A.A."/>
            <person name="LaButti K.M."/>
            <person name="Sun H."/>
            <person name="Clum A."/>
            <person name="Pangilinan J.L."/>
            <person name="Lindquist E.A."/>
            <person name="Lucas S."/>
            <person name="Lapidus A."/>
            <person name="Jin M."/>
            <person name="Gunawan C."/>
            <person name="Balan V."/>
            <person name="Dale B.E."/>
            <person name="Jeffries T.W."/>
            <person name="Zinkel R."/>
            <person name="Barry K.W."/>
            <person name="Grigoriev I.V."/>
            <person name="Gasch A.P."/>
        </authorList>
    </citation>
    <scope>NUCLEOTIDE SEQUENCE [LARGE SCALE GENOMIC DNA]</scope>
    <source>
        <strain evidence="6">NRRL Y-27907 / 11-Y1</strain>
    </source>
</reference>
<dbReference type="InterPro" id="IPR001164">
    <property type="entry name" value="ArfGAP_dom"/>
</dbReference>
<dbReference type="PRINTS" id="PR00405">
    <property type="entry name" value="REVINTRACTNG"/>
</dbReference>
<feature type="compositionally biased region" description="Low complexity" evidence="2">
    <location>
        <begin position="393"/>
        <end position="436"/>
    </location>
</feature>
<evidence type="ECO:0008006" key="7">
    <source>
        <dbReference type="Google" id="ProtNLM"/>
    </source>
</evidence>
<sequence length="436" mass="49020">MSYKKHQKDVEKQLIDIVNSRGNDNKCGECGTPFPTWASYNLGIFLCGRCASIHKRVLGPPHYDISRVKSLTLDTWSDQQIANLRKVGNKRAKRKWNSKNVPFPYDGDDDIAAVEQYIRDKYINGKFRDDNIDPSDFEDRESRYSDDQVSRRSRSNSAVSRAPIPRLSHRKLTTFENGQYPVQVSKIMSFGYNDRETVLESLLLSNGNIESALDILEQDAKINPNKTEIPPSLPRRPPSSSITSASTTPAATGASSLPPQTQPSSDEWWNTSNSAPAVPGATPQNATPQIYQYTDPITGQISYIDSNGQEYLDPNNPQHQQQLMQLANPQLMAQQTNKQNILSLYNQPNQFTTNVAVPVSAQQQQQQQQVHGQPQNPAFNAQPSGFAPQVQSQYGQQQINAFAQQPQQPQQYQQQPQFTGFQYGQPGQSQQGYWNQ</sequence>
<dbReference type="Proteomes" id="UP000000709">
    <property type="component" value="Unassembled WGS sequence"/>
</dbReference>
<dbReference type="KEGG" id="spaa:SPAPADRAFT_59329"/>
<dbReference type="eggNOG" id="KOG0703">
    <property type="taxonomic scope" value="Eukaryota"/>
</dbReference>
<dbReference type="AlphaFoldDB" id="G3AJN9"/>
<dbReference type="InParanoid" id="G3AJN9"/>
<keyword evidence="1" id="KW-0862">Zinc</keyword>
<dbReference type="PROSITE" id="PS50030">
    <property type="entry name" value="UBA"/>
    <property type="match status" value="1"/>
</dbReference>
<dbReference type="GO" id="GO:0005096">
    <property type="term" value="F:GTPase activator activity"/>
    <property type="evidence" value="ECO:0007669"/>
    <property type="project" value="EnsemblFungi"/>
</dbReference>
<dbReference type="CDD" id="cd08204">
    <property type="entry name" value="ArfGap"/>
    <property type="match status" value="1"/>
</dbReference>
<proteinExistence type="predicted"/>
<accession>G3AJN9</accession>
<dbReference type="GO" id="GO:0008270">
    <property type="term" value="F:zinc ion binding"/>
    <property type="evidence" value="ECO:0007669"/>
    <property type="project" value="UniProtKB-KW"/>
</dbReference>
<dbReference type="GO" id="GO:0010512">
    <property type="term" value="P:negative regulation of phosphatidylinositol biosynthetic process"/>
    <property type="evidence" value="ECO:0007669"/>
    <property type="project" value="EnsemblFungi"/>
</dbReference>
<dbReference type="PROSITE" id="PS50115">
    <property type="entry name" value="ARFGAP"/>
    <property type="match status" value="1"/>
</dbReference>
<dbReference type="InterPro" id="IPR015940">
    <property type="entry name" value="UBA"/>
</dbReference>
<feature type="region of interest" description="Disordered" evidence="2">
    <location>
        <begin position="133"/>
        <end position="165"/>
    </location>
</feature>
<feature type="region of interest" description="Disordered" evidence="2">
    <location>
        <begin position="222"/>
        <end position="288"/>
    </location>
</feature>
<evidence type="ECO:0000256" key="2">
    <source>
        <dbReference type="SAM" id="MobiDB-lite"/>
    </source>
</evidence>
<dbReference type="PANTHER" id="PTHR45705">
    <property type="entry name" value="FI20236P1"/>
    <property type="match status" value="1"/>
</dbReference>
<dbReference type="GeneID" id="18872869"/>
<dbReference type="SMART" id="SM00105">
    <property type="entry name" value="ArfGap"/>
    <property type="match status" value="1"/>
</dbReference>
<dbReference type="PANTHER" id="PTHR45705:SF9">
    <property type="entry name" value="PROTEIN GTS1"/>
    <property type="match status" value="1"/>
</dbReference>
<dbReference type="STRING" id="619300.G3AJN9"/>
<dbReference type="Gene3D" id="1.10.220.150">
    <property type="entry name" value="Arf GTPase activating protein"/>
    <property type="match status" value="1"/>
</dbReference>
<keyword evidence="1" id="KW-0479">Metal-binding</keyword>
<evidence type="ECO:0000313" key="5">
    <source>
        <dbReference type="EMBL" id="EGW33940.1"/>
    </source>
</evidence>
<feature type="compositionally biased region" description="Basic and acidic residues" evidence="2">
    <location>
        <begin position="140"/>
        <end position="150"/>
    </location>
</feature>
<evidence type="ECO:0000256" key="1">
    <source>
        <dbReference type="PROSITE-ProRule" id="PRU00288"/>
    </source>
</evidence>
<gene>
    <name evidence="5" type="ORF">SPAPADRAFT_59329</name>
</gene>
<dbReference type="FunFam" id="1.10.220.150:FF:000027">
    <property type="entry name" value="Gts1p"/>
    <property type="match status" value="1"/>
</dbReference>
<evidence type="ECO:0000259" key="3">
    <source>
        <dbReference type="PROSITE" id="PS50030"/>
    </source>
</evidence>
<dbReference type="GO" id="GO:0005634">
    <property type="term" value="C:nucleus"/>
    <property type="evidence" value="ECO:0007669"/>
    <property type="project" value="EnsemblFungi"/>
</dbReference>
<organism evidence="6">
    <name type="scientific">Spathaspora passalidarum (strain NRRL Y-27907 / 11-Y1)</name>
    <dbReference type="NCBI Taxonomy" id="619300"/>
    <lineage>
        <taxon>Eukaryota</taxon>
        <taxon>Fungi</taxon>
        <taxon>Dikarya</taxon>
        <taxon>Ascomycota</taxon>
        <taxon>Saccharomycotina</taxon>
        <taxon>Pichiomycetes</taxon>
        <taxon>Debaryomycetaceae</taxon>
        <taxon>Spathaspora</taxon>
    </lineage>
</organism>
<feature type="domain" description="UBA" evidence="3">
    <location>
        <begin position="173"/>
        <end position="219"/>
    </location>
</feature>
<dbReference type="SUPFAM" id="SSF46934">
    <property type="entry name" value="UBA-like"/>
    <property type="match status" value="1"/>
</dbReference>
<evidence type="ECO:0000313" key="6">
    <source>
        <dbReference type="Proteomes" id="UP000000709"/>
    </source>
</evidence>
<feature type="compositionally biased region" description="Polar residues" evidence="2">
    <location>
        <begin position="262"/>
        <end position="275"/>
    </location>
</feature>
<dbReference type="RefSeq" id="XP_007373524.1">
    <property type="nucleotide sequence ID" value="XM_007373462.1"/>
</dbReference>
<protein>
    <recommendedName>
        <fullName evidence="7">Arf-GAP domain-containing protein</fullName>
    </recommendedName>
</protein>
<feature type="compositionally biased region" description="Low complexity" evidence="2">
    <location>
        <begin position="238"/>
        <end position="259"/>
    </location>
</feature>
<dbReference type="GO" id="GO:0140297">
    <property type="term" value="F:DNA-binding transcription factor binding"/>
    <property type="evidence" value="ECO:0007669"/>
    <property type="project" value="EnsemblFungi"/>
</dbReference>
<dbReference type="InterPro" id="IPR009060">
    <property type="entry name" value="UBA-like_sf"/>
</dbReference>
<dbReference type="OrthoDB" id="10266696at2759"/>
<feature type="domain" description="Arf-GAP" evidence="4">
    <location>
        <begin position="12"/>
        <end position="139"/>
    </location>
</feature>
<dbReference type="OMA" id="ASWNMGI"/>
<dbReference type="InterPro" id="IPR051718">
    <property type="entry name" value="ARF_GTPase-activating"/>
</dbReference>
<dbReference type="SUPFAM" id="SSF57863">
    <property type="entry name" value="ArfGap/RecO-like zinc finger"/>
    <property type="match status" value="1"/>
</dbReference>
<dbReference type="EMBL" id="GL996500">
    <property type="protein sequence ID" value="EGW33940.1"/>
    <property type="molecule type" value="Genomic_DNA"/>
</dbReference>